<dbReference type="Proteomes" id="UP000299102">
    <property type="component" value="Unassembled WGS sequence"/>
</dbReference>
<protein>
    <submittedName>
        <fullName evidence="1">Uncharacterized protein</fullName>
    </submittedName>
</protein>
<proteinExistence type="predicted"/>
<gene>
    <name evidence="1" type="ORF">EVAR_28186_1</name>
</gene>
<comment type="caution">
    <text evidence="1">The sequence shown here is derived from an EMBL/GenBank/DDBJ whole genome shotgun (WGS) entry which is preliminary data.</text>
</comment>
<sequence length="153" mass="18235">MGAYSEEQGECFHEDIMRFEQRCQGQYNENMMGDARTDGSVRRKLTVTVTYLFSRYLLRPGRPARQHVIDASPQKRLYTVKNVLIIIQQDPYRCGWKRNKAIDEVAVNDECKSYDVACYLFCVLNRIFLRLRRCRVEKKMVRPRRHIIHLTDE</sequence>
<organism evidence="1 2">
    <name type="scientific">Eumeta variegata</name>
    <name type="common">Bagworm moth</name>
    <name type="synonym">Eumeta japonica</name>
    <dbReference type="NCBI Taxonomy" id="151549"/>
    <lineage>
        <taxon>Eukaryota</taxon>
        <taxon>Metazoa</taxon>
        <taxon>Ecdysozoa</taxon>
        <taxon>Arthropoda</taxon>
        <taxon>Hexapoda</taxon>
        <taxon>Insecta</taxon>
        <taxon>Pterygota</taxon>
        <taxon>Neoptera</taxon>
        <taxon>Endopterygota</taxon>
        <taxon>Lepidoptera</taxon>
        <taxon>Glossata</taxon>
        <taxon>Ditrysia</taxon>
        <taxon>Tineoidea</taxon>
        <taxon>Psychidae</taxon>
        <taxon>Oiketicinae</taxon>
        <taxon>Eumeta</taxon>
    </lineage>
</organism>
<dbReference type="EMBL" id="BGZK01000348">
    <property type="protein sequence ID" value="GBP38391.1"/>
    <property type="molecule type" value="Genomic_DNA"/>
</dbReference>
<accession>A0A4C1VIP5</accession>
<evidence type="ECO:0000313" key="1">
    <source>
        <dbReference type="EMBL" id="GBP38391.1"/>
    </source>
</evidence>
<keyword evidence="2" id="KW-1185">Reference proteome</keyword>
<evidence type="ECO:0000313" key="2">
    <source>
        <dbReference type="Proteomes" id="UP000299102"/>
    </source>
</evidence>
<name>A0A4C1VIP5_EUMVA</name>
<dbReference type="AlphaFoldDB" id="A0A4C1VIP5"/>
<reference evidence="1 2" key="1">
    <citation type="journal article" date="2019" name="Commun. Biol.">
        <title>The bagworm genome reveals a unique fibroin gene that provides high tensile strength.</title>
        <authorList>
            <person name="Kono N."/>
            <person name="Nakamura H."/>
            <person name="Ohtoshi R."/>
            <person name="Tomita M."/>
            <person name="Numata K."/>
            <person name="Arakawa K."/>
        </authorList>
    </citation>
    <scope>NUCLEOTIDE SEQUENCE [LARGE SCALE GENOMIC DNA]</scope>
</reference>